<evidence type="ECO:0000313" key="8">
    <source>
        <dbReference type="Proteomes" id="UP001596175"/>
    </source>
</evidence>
<dbReference type="Gene3D" id="3.40.50.300">
    <property type="entry name" value="P-loop containing nucleotide triphosphate hydrolases"/>
    <property type="match status" value="2"/>
</dbReference>
<keyword evidence="4 5" id="KW-0067">ATP-binding</keyword>
<dbReference type="CDD" id="cd17932">
    <property type="entry name" value="DEXQc_UvrD"/>
    <property type="match status" value="1"/>
</dbReference>
<feature type="binding site" evidence="5">
    <location>
        <begin position="30"/>
        <end position="37"/>
    </location>
    <ligand>
        <name>ATP</name>
        <dbReference type="ChEBI" id="CHEBI:30616"/>
    </ligand>
</feature>
<comment type="caution">
    <text evidence="7">The sequence shown here is derived from an EMBL/GenBank/DDBJ whole genome shotgun (WGS) entry which is preliminary data.</text>
</comment>
<dbReference type="Pfam" id="PF00580">
    <property type="entry name" value="UvrD-helicase"/>
    <property type="match status" value="1"/>
</dbReference>
<dbReference type="InterPro" id="IPR027785">
    <property type="entry name" value="UvrD-like_helicase_C"/>
</dbReference>
<keyword evidence="3 5" id="KW-0347">Helicase</keyword>
<organism evidence="7 8">
    <name type="scientific">Actinomycetospora rhizophila</name>
    <dbReference type="NCBI Taxonomy" id="1416876"/>
    <lineage>
        <taxon>Bacteria</taxon>
        <taxon>Bacillati</taxon>
        <taxon>Actinomycetota</taxon>
        <taxon>Actinomycetes</taxon>
        <taxon>Pseudonocardiales</taxon>
        <taxon>Pseudonocardiaceae</taxon>
        <taxon>Actinomycetospora</taxon>
    </lineage>
</organism>
<evidence type="ECO:0000313" key="7">
    <source>
        <dbReference type="EMBL" id="MFC5136994.1"/>
    </source>
</evidence>
<dbReference type="Pfam" id="PF13538">
    <property type="entry name" value="UvrD_C_2"/>
    <property type="match status" value="1"/>
</dbReference>
<evidence type="ECO:0000259" key="6">
    <source>
        <dbReference type="PROSITE" id="PS51198"/>
    </source>
</evidence>
<evidence type="ECO:0000256" key="5">
    <source>
        <dbReference type="PROSITE-ProRule" id="PRU00560"/>
    </source>
</evidence>
<evidence type="ECO:0000256" key="1">
    <source>
        <dbReference type="ARBA" id="ARBA00022741"/>
    </source>
</evidence>
<sequence length="608" mass="67552">MSAPDENYDLTDEQRRIVELPADATTLVTAGPGTGKTHTLAHRVAHLLDAEGLAGHEVLVLTFSRAAVATLRHRLRELGGDVARVRARTFDSWALEILREAGREGIDLDGNFDRRIREATQLLGDDSVELREDLRHVVVDEVQDLVGARRRLVHTLLSEFECGFTLVGDLAQAIYGFQADTADRDSTFIADLRRSFPALVELELSTSFRFKSDDARRALVHGVALRDNRGQEGRLRELRDTLESLDHLGPLGSEFALGMLRETGTSTAILCRTNGEALLVSETLRQNDVRHRLRRAATDRAVPGWLAELVDRSNSVTLTRDRFDAVAQDLGLENLDVSWSLLLRVAADRGRRVLDLVRLRDAIAAGRLPDEIVAEPEADLVVSSFHRAKGLEFDHVIIVDPSNVHWKHVDAEASGEEARLLYVALTRARDQLWATDPVRSWQVRKADKIDRWGRYGREPWKRLGLEGGAGDVEAQIPGWYDDRTIVEQEQAGNAARLRSGDLVDLVRTDTVVPDGEAPDYTVMCRGEAVGGASPRFRRVLRGFMQQHPGSRPRTYPSVIRGLRVDSLETVVEGAAATRQAGLNDLGVRRVPRLVGLSWFEYAKGGTDA</sequence>
<name>A0ABV9ZBZ8_9PSEU</name>
<evidence type="ECO:0000256" key="2">
    <source>
        <dbReference type="ARBA" id="ARBA00022801"/>
    </source>
</evidence>
<reference evidence="8" key="1">
    <citation type="journal article" date="2019" name="Int. J. Syst. Evol. Microbiol.">
        <title>The Global Catalogue of Microorganisms (GCM) 10K type strain sequencing project: providing services to taxonomists for standard genome sequencing and annotation.</title>
        <authorList>
            <consortium name="The Broad Institute Genomics Platform"/>
            <consortium name="The Broad Institute Genome Sequencing Center for Infectious Disease"/>
            <person name="Wu L."/>
            <person name="Ma J."/>
        </authorList>
    </citation>
    <scope>NUCLEOTIDE SEQUENCE [LARGE SCALE GENOMIC DNA]</scope>
    <source>
        <strain evidence="8">XZYJ18</strain>
    </source>
</reference>
<evidence type="ECO:0000256" key="3">
    <source>
        <dbReference type="ARBA" id="ARBA00022806"/>
    </source>
</evidence>
<proteinExistence type="predicted"/>
<feature type="domain" description="UvrD-like helicase ATP-binding" evidence="6">
    <location>
        <begin position="9"/>
        <end position="366"/>
    </location>
</feature>
<dbReference type="Proteomes" id="UP001596175">
    <property type="component" value="Unassembled WGS sequence"/>
</dbReference>
<protein>
    <submittedName>
        <fullName evidence="7">UvrD-helicase domain-containing protein</fullName>
    </submittedName>
</protein>
<accession>A0ABV9ZBZ8</accession>
<keyword evidence="8" id="KW-1185">Reference proteome</keyword>
<dbReference type="SUPFAM" id="SSF52540">
    <property type="entry name" value="P-loop containing nucleoside triphosphate hydrolases"/>
    <property type="match status" value="1"/>
</dbReference>
<evidence type="ECO:0000256" key="4">
    <source>
        <dbReference type="ARBA" id="ARBA00022840"/>
    </source>
</evidence>
<gene>
    <name evidence="7" type="ORF">ACFPK1_02015</name>
</gene>
<dbReference type="InterPro" id="IPR027417">
    <property type="entry name" value="P-loop_NTPase"/>
</dbReference>
<dbReference type="InterPro" id="IPR000212">
    <property type="entry name" value="DNA_helicase_UvrD/REP"/>
</dbReference>
<dbReference type="EMBL" id="JBHSKG010000001">
    <property type="protein sequence ID" value="MFC5136994.1"/>
    <property type="molecule type" value="Genomic_DNA"/>
</dbReference>
<dbReference type="PANTHER" id="PTHR11070">
    <property type="entry name" value="UVRD / RECB / PCRA DNA HELICASE FAMILY MEMBER"/>
    <property type="match status" value="1"/>
</dbReference>
<keyword evidence="2 5" id="KW-0378">Hydrolase</keyword>
<keyword evidence="1 5" id="KW-0547">Nucleotide-binding</keyword>
<dbReference type="InterPro" id="IPR014016">
    <property type="entry name" value="UvrD-like_ATP-bd"/>
</dbReference>
<dbReference type="RefSeq" id="WP_378019215.1">
    <property type="nucleotide sequence ID" value="NZ_JBHSKG010000001.1"/>
</dbReference>
<dbReference type="PROSITE" id="PS51198">
    <property type="entry name" value="UVRD_HELICASE_ATP_BIND"/>
    <property type="match status" value="1"/>
</dbReference>